<dbReference type="GO" id="GO:0004523">
    <property type="term" value="F:RNA-DNA hybrid ribonuclease activity"/>
    <property type="evidence" value="ECO:0007669"/>
    <property type="project" value="InterPro"/>
</dbReference>
<dbReference type="EMBL" id="JABFAD010000011">
    <property type="protein sequence ID" value="MBA0813389.1"/>
    <property type="molecule type" value="Genomic_DNA"/>
</dbReference>
<dbReference type="OrthoDB" id="965858at2759"/>
<proteinExistence type="predicted"/>
<feature type="domain" description="RNase H type-1" evidence="1">
    <location>
        <begin position="58"/>
        <end position="129"/>
    </location>
</feature>
<reference evidence="2 3" key="1">
    <citation type="journal article" date="2019" name="Genome Biol. Evol.">
        <title>Insights into the evolution of the New World diploid cottons (Gossypium, subgenus Houzingenia) based on genome sequencing.</title>
        <authorList>
            <person name="Grover C.E."/>
            <person name="Arick M.A. 2nd"/>
            <person name="Thrash A."/>
            <person name="Conover J.L."/>
            <person name="Sanders W.S."/>
            <person name="Peterson D.G."/>
            <person name="Frelichowski J.E."/>
            <person name="Scheffler J.A."/>
            <person name="Scheffler B.E."/>
            <person name="Wendel J.F."/>
        </authorList>
    </citation>
    <scope>NUCLEOTIDE SEQUENCE [LARGE SCALE GENOMIC DNA]</scope>
    <source>
        <strain evidence="2">0</strain>
        <tissue evidence="2">Leaf</tissue>
    </source>
</reference>
<dbReference type="GO" id="GO:0003676">
    <property type="term" value="F:nucleic acid binding"/>
    <property type="evidence" value="ECO:0007669"/>
    <property type="project" value="InterPro"/>
</dbReference>
<keyword evidence="3" id="KW-1185">Reference proteome</keyword>
<sequence length="167" mass="19194">MVFGTLYGNFRVSKECDSSERVLTNSERVRRGIGQDKSCHLCGHEFKDALHVLRDCPLDGLLLIQKQGYDEVVIQSNNLDVVKIVGNNKFERSNFALIRRNQQILLNEEKWFLEYILREFNKAANAITKIASLDDEDLHMFEDPPMAIKEILQEDSIRGTVSMNTSM</sequence>
<gene>
    <name evidence="2" type="ORF">Gohar_027245</name>
</gene>
<organism evidence="2 3">
    <name type="scientific">Gossypium harknessii</name>
    <dbReference type="NCBI Taxonomy" id="34285"/>
    <lineage>
        <taxon>Eukaryota</taxon>
        <taxon>Viridiplantae</taxon>
        <taxon>Streptophyta</taxon>
        <taxon>Embryophyta</taxon>
        <taxon>Tracheophyta</taxon>
        <taxon>Spermatophyta</taxon>
        <taxon>Magnoliopsida</taxon>
        <taxon>eudicotyledons</taxon>
        <taxon>Gunneridae</taxon>
        <taxon>Pentapetalae</taxon>
        <taxon>rosids</taxon>
        <taxon>malvids</taxon>
        <taxon>Malvales</taxon>
        <taxon>Malvaceae</taxon>
        <taxon>Malvoideae</taxon>
        <taxon>Gossypium</taxon>
    </lineage>
</organism>
<dbReference type="AlphaFoldDB" id="A0A7J9HU24"/>
<evidence type="ECO:0000313" key="3">
    <source>
        <dbReference type="Proteomes" id="UP000593560"/>
    </source>
</evidence>
<comment type="caution">
    <text evidence="2">The sequence shown here is derived from an EMBL/GenBank/DDBJ whole genome shotgun (WGS) entry which is preliminary data.</text>
</comment>
<accession>A0A7J9HU24</accession>
<evidence type="ECO:0000259" key="1">
    <source>
        <dbReference type="Pfam" id="PF13456"/>
    </source>
</evidence>
<dbReference type="Pfam" id="PF13456">
    <property type="entry name" value="RVT_3"/>
    <property type="match status" value="1"/>
</dbReference>
<evidence type="ECO:0000313" key="2">
    <source>
        <dbReference type="EMBL" id="MBA0813389.1"/>
    </source>
</evidence>
<dbReference type="InterPro" id="IPR002156">
    <property type="entry name" value="RNaseH_domain"/>
</dbReference>
<dbReference type="Proteomes" id="UP000593560">
    <property type="component" value="Unassembled WGS sequence"/>
</dbReference>
<protein>
    <recommendedName>
        <fullName evidence="1">RNase H type-1 domain-containing protein</fullName>
    </recommendedName>
</protein>
<name>A0A7J9HU24_9ROSI</name>